<comment type="caution">
    <text evidence="5">The sequence shown here is derived from an EMBL/GenBank/DDBJ whole genome shotgun (WGS) entry which is preliminary data.</text>
</comment>
<evidence type="ECO:0000259" key="4">
    <source>
        <dbReference type="PROSITE" id="PS50123"/>
    </source>
</evidence>
<evidence type="ECO:0000256" key="1">
    <source>
        <dbReference type="ARBA" id="ARBA00022603"/>
    </source>
</evidence>
<dbReference type="Pfam" id="PF01739">
    <property type="entry name" value="CheR"/>
    <property type="match status" value="1"/>
</dbReference>
<accession>A0A0F9XAK7</accession>
<feature type="domain" description="CheR-type methyltransferase" evidence="4">
    <location>
        <begin position="11"/>
        <end position="258"/>
    </location>
</feature>
<keyword evidence="1" id="KW-0489">Methyltransferase</keyword>
<dbReference type="AlphaFoldDB" id="A0A0F9XAK7"/>
<dbReference type="PANTHER" id="PTHR24422">
    <property type="entry name" value="CHEMOTAXIS PROTEIN METHYLTRANSFERASE"/>
    <property type="match status" value="1"/>
</dbReference>
<organism evidence="5">
    <name type="scientific">marine sediment metagenome</name>
    <dbReference type="NCBI Taxonomy" id="412755"/>
    <lineage>
        <taxon>unclassified sequences</taxon>
        <taxon>metagenomes</taxon>
        <taxon>ecological metagenomes</taxon>
    </lineage>
</organism>
<dbReference type="InterPro" id="IPR000780">
    <property type="entry name" value="CheR_MeTrfase"/>
</dbReference>
<keyword evidence="3" id="KW-0949">S-adenosyl-L-methionine</keyword>
<sequence length="258" mass="28948">MISAAASLTEDQWIEVLYNRFRIEVSQDRRPALHRAIGAYAQSIGEDNESLLAKALSRQLSAENWSKIIHLATNHETRFFRNRAIIDQLCNYAETFARPRVLSVGCSTGEEPYSIAIALAERGLANFKVHGIDVSEDCIAAASEGIYKASEAIPSRYVKEVTNGHLRFYDWLKDFVTFSQHNVMSDRPIGFTNPSVIVTQNMLIYYRKEARHRILEGLALGLPIGGYLITGPSEDAGWKSTDLQRLPVPTASVFKRTQ</sequence>
<dbReference type="SMART" id="SM00138">
    <property type="entry name" value="MeTrc"/>
    <property type="match status" value="1"/>
</dbReference>
<evidence type="ECO:0000256" key="2">
    <source>
        <dbReference type="ARBA" id="ARBA00022679"/>
    </source>
</evidence>
<dbReference type="Gene3D" id="3.40.50.150">
    <property type="entry name" value="Vaccinia Virus protein VP39"/>
    <property type="match status" value="1"/>
</dbReference>
<dbReference type="PANTHER" id="PTHR24422:SF19">
    <property type="entry name" value="CHEMOTAXIS PROTEIN METHYLTRANSFERASE"/>
    <property type="match status" value="1"/>
</dbReference>
<evidence type="ECO:0000313" key="5">
    <source>
        <dbReference type="EMBL" id="KKN96061.1"/>
    </source>
</evidence>
<keyword evidence="2" id="KW-0808">Transferase</keyword>
<dbReference type="SUPFAM" id="SSF53335">
    <property type="entry name" value="S-adenosyl-L-methionine-dependent methyltransferases"/>
    <property type="match status" value="1"/>
</dbReference>
<dbReference type="EMBL" id="LAZR01000066">
    <property type="protein sequence ID" value="KKN96061.1"/>
    <property type="molecule type" value="Genomic_DNA"/>
</dbReference>
<gene>
    <name evidence="5" type="ORF">LCGC14_0169900</name>
</gene>
<name>A0A0F9XAK7_9ZZZZ</name>
<proteinExistence type="predicted"/>
<dbReference type="InterPro" id="IPR050903">
    <property type="entry name" value="Bact_Chemotaxis_MeTrfase"/>
</dbReference>
<dbReference type="GO" id="GO:0032259">
    <property type="term" value="P:methylation"/>
    <property type="evidence" value="ECO:0007669"/>
    <property type="project" value="UniProtKB-KW"/>
</dbReference>
<protein>
    <recommendedName>
        <fullName evidence="4">CheR-type methyltransferase domain-containing protein</fullName>
    </recommendedName>
</protein>
<evidence type="ECO:0000256" key="3">
    <source>
        <dbReference type="ARBA" id="ARBA00022691"/>
    </source>
</evidence>
<dbReference type="CDD" id="cd02440">
    <property type="entry name" value="AdoMet_MTases"/>
    <property type="match status" value="1"/>
</dbReference>
<dbReference type="PROSITE" id="PS50123">
    <property type="entry name" value="CHER"/>
    <property type="match status" value="1"/>
</dbReference>
<dbReference type="InterPro" id="IPR029063">
    <property type="entry name" value="SAM-dependent_MTases_sf"/>
</dbReference>
<dbReference type="InterPro" id="IPR022642">
    <property type="entry name" value="CheR_C"/>
</dbReference>
<dbReference type="GO" id="GO:0008757">
    <property type="term" value="F:S-adenosylmethionine-dependent methyltransferase activity"/>
    <property type="evidence" value="ECO:0007669"/>
    <property type="project" value="InterPro"/>
</dbReference>
<reference evidence="5" key="1">
    <citation type="journal article" date="2015" name="Nature">
        <title>Complex archaea that bridge the gap between prokaryotes and eukaryotes.</title>
        <authorList>
            <person name="Spang A."/>
            <person name="Saw J.H."/>
            <person name="Jorgensen S.L."/>
            <person name="Zaremba-Niedzwiedzka K."/>
            <person name="Martijn J."/>
            <person name="Lind A.E."/>
            <person name="van Eijk R."/>
            <person name="Schleper C."/>
            <person name="Guy L."/>
            <person name="Ettema T.J."/>
        </authorList>
    </citation>
    <scope>NUCLEOTIDE SEQUENCE</scope>
</reference>